<name>A0A1A6A277_9TREE</name>
<dbReference type="EMBL" id="CP144535">
    <property type="protein sequence ID" value="WWC62935.1"/>
    <property type="molecule type" value="Genomic_DNA"/>
</dbReference>
<keyword evidence="15" id="KW-1185">Reference proteome</keyword>
<keyword evidence="8" id="KW-0333">Golgi apparatus</keyword>
<dbReference type="InterPro" id="IPR051076">
    <property type="entry name" value="Golgi_membrane_TVP38/TMEM64"/>
</dbReference>
<feature type="domain" description="VTT" evidence="12">
    <location>
        <begin position="218"/>
        <end position="331"/>
    </location>
</feature>
<evidence type="ECO:0000256" key="8">
    <source>
        <dbReference type="ARBA" id="ARBA00023034"/>
    </source>
</evidence>
<feature type="transmembrane region" description="Helical" evidence="11">
    <location>
        <begin position="346"/>
        <end position="367"/>
    </location>
</feature>
<dbReference type="PANTHER" id="PTHR47549:SF2">
    <property type="entry name" value="GOLGI APPARATUS MEMBRANE PROTEIN TVP38"/>
    <property type="match status" value="1"/>
</dbReference>
<evidence type="ECO:0000313" key="14">
    <source>
        <dbReference type="EMBL" id="WWC62935.1"/>
    </source>
</evidence>
<protein>
    <recommendedName>
        <fullName evidence="4">Golgi apparatus membrane protein TVP38</fullName>
    </recommendedName>
    <alternativeName>
        <fullName evidence="5">Golgi apparatus membrane protein tvp38</fullName>
    </alternativeName>
</protein>
<reference evidence="14" key="2">
    <citation type="submission" date="2013-07" db="EMBL/GenBank/DDBJ databases">
        <authorList>
            <consortium name="The Broad Institute Genome Sequencing Platform"/>
            <person name="Cuomo C."/>
            <person name="Litvintseva A."/>
            <person name="Chen Y."/>
            <person name="Heitman J."/>
            <person name="Sun S."/>
            <person name="Springer D."/>
            <person name="Dromer F."/>
            <person name="Young S.K."/>
            <person name="Zeng Q."/>
            <person name="Gargeya S."/>
            <person name="Fitzgerald M."/>
            <person name="Abouelleil A."/>
            <person name="Alvarado L."/>
            <person name="Berlin A.M."/>
            <person name="Chapman S.B."/>
            <person name="Dewar J."/>
            <person name="Goldberg J."/>
            <person name="Griggs A."/>
            <person name="Gujja S."/>
            <person name="Hansen M."/>
            <person name="Howarth C."/>
            <person name="Imamovic A."/>
            <person name="Larimer J."/>
            <person name="McCowan C."/>
            <person name="Murphy C."/>
            <person name="Pearson M."/>
            <person name="Priest M."/>
            <person name="Roberts A."/>
            <person name="Saif S."/>
            <person name="Shea T."/>
            <person name="Sykes S."/>
            <person name="Wortman J."/>
            <person name="Nusbaum C."/>
            <person name="Birren B."/>
        </authorList>
    </citation>
    <scope>NUCLEOTIDE SEQUENCE</scope>
    <source>
        <strain evidence="14">CBS 10117</strain>
    </source>
</reference>
<proteinExistence type="inferred from homology"/>
<feature type="transmembrane region" description="Helical" evidence="11">
    <location>
        <begin position="283"/>
        <end position="303"/>
    </location>
</feature>
<evidence type="ECO:0000313" key="13">
    <source>
        <dbReference type="EMBL" id="OBR84168.1"/>
    </source>
</evidence>
<dbReference type="RefSeq" id="XP_018262010.1">
    <property type="nucleotide sequence ID" value="XM_018408319.1"/>
</dbReference>
<dbReference type="AlphaFoldDB" id="A0A1A6A277"/>
<feature type="transmembrane region" description="Helical" evidence="11">
    <location>
        <begin position="159"/>
        <end position="178"/>
    </location>
</feature>
<comment type="function">
    <text evidence="1">Golgi membrane protein involved in vesicular trafficking and spindle migration.</text>
</comment>
<dbReference type="EMBL" id="KI894032">
    <property type="protein sequence ID" value="OBR84168.1"/>
    <property type="molecule type" value="Genomic_DNA"/>
</dbReference>
<accession>A0A1A6A277</accession>
<dbReference type="InterPro" id="IPR032816">
    <property type="entry name" value="VTT_dom"/>
</dbReference>
<dbReference type="KEGG" id="kdj:28968724"/>
<reference evidence="13" key="1">
    <citation type="submission" date="2013-07" db="EMBL/GenBank/DDBJ databases">
        <title>The Genome Sequence of Cryptococcus dejecticola CBS10117.</title>
        <authorList>
            <consortium name="The Broad Institute Genome Sequencing Platform"/>
            <person name="Cuomo C."/>
            <person name="Litvintseva A."/>
            <person name="Chen Y."/>
            <person name="Heitman J."/>
            <person name="Sun S."/>
            <person name="Springer D."/>
            <person name="Dromer F."/>
            <person name="Young S.K."/>
            <person name="Zeng Q."/>
            <person name="Gargeya S."/>
            <person name="Fitzgerald M."/>
            <person name="Abouelleil A."/>
            <person name="Alvarado L."/>
            <person name="Berlin A.M."/>
            <person name="Chapman S.B."/>
            <person name="Dewar J."/>
            <person name="Goldberg J."/>
            <person name="Griggs A."/>
            <person name="Gujja S."/>
            <person name="Hansen M."/>
            <person name="Howarth C."/>
            <person name="Imamovic A."/>
            <person name="Larimer J."/>
            <person name="McCowan C."/>
            <person name="Murphy C."/>
            <person name="Pearson M."/>
            <person name="Priest M."/>
            <person name="Roberts A."/>
            <person name="Saif S."/>
            <person name="Shea T."/>
            <person name="Sykes S."/>
            <person name="Wortman J."/>
            <person name="Nusbaum C."/>
            <person name="Birren B."/>
        </authorList>
    </citation>
    <scope>NUCLEOTIDE SEQUENCE [LARGE SCALE GENOMIC DNA]</scope>
    <source>
        <strain evidence="13">CBS 10117</strain>
    </source>
</reference>
<evidence type="ECO:0000256" key="9">
    <source>
        <dbReference type="ARBA" id="ARBA00023136"/>
    </source>
</evidence>
<evidence type="ECO:0000313" key="15">
    <source>
        <dbReference type="Proteomes" id="UP000078595"/>
    </source>
</evidence>
<dbReference type="VEuPathDB" id="FungiDB:I303_05025"/>
<feature type="compositionally biased region" description="Polar residues" evidence="10">
    <location>
        <begin position="524"/>
        <end position="533"/>
    </location>
</feature>
<sequence length="582" mass="66458">MDHHHQHQDQHPEISHPYPPSYRSQLSPPRDQSPLPRHQHGDQLNYQRRRDDRHNHSNHNNQLSVNDNPYLPSTSPDPSPSRPLYSSNFNPDSGRPTTRLQRSASESSTHPVLSDGAGKEYPAGWTKEDEEAEREFLKKGMVDWKKLSAWRFWIRKEWWYWYIIAIVGAVLVILMSLYHDEIVDWMTPFANWMKDLPGGWAIPIGIFFVISFPPLFGHEILAVLVGAVWGLWIGFGITAAGTLLGEIGNFYAFKYCLRSTAEKYEKNNLNYACMAHVVRDGGFWMIFIIRLSAIPGHFSTAVFATCGTGFWIFTIACVLTLPKQLIVVYLGVIFANDEDTKSSEKWISHGILIFGCLVTIWAAWYIWKKMHQARIHVWRKRRIEAASKGMILNEVPSKEWQNTENNHLDRPTVNVEEDDEATSPILHRHHHHHQHQSYQNPCDIRYQSQDDMSIYHVDGNTSASGISNNATQSYPYAQSTQSLGLGRPVEVEQDIGYAYKPSPSTDSLQPQPQPQPQASHVQFPQAQSTGTGYLKRNQTNATSYSVNMNGDDTAQFPVPIPTTTTTTQMYGHVDHSRDHARY</sequence>
<keyword evidence="9 11" id="KW-0472">Membrane</keyword>
<evidence type="ECO:0000256" key="5">
    <source>
        <dbReference type="ARBA" id="ARBA00020673"/>
    </source>
</evidence>
<feature type="transmembrane region" description="Helical" evidence="11">
    <location>
        <begin position="310"/>
        <end position="334"/>
    </location>
</feature>
<comment type="subcellular location">
    <subcellularLocation>
        <location evidence="2">Golgi apparatus membrane</location>
        <topology evidence="2">Multi-pass membrane protein</topology>
    </subcellularLocation>
</comment>
<evidence type="ECO:0000256" key="11">
    <source>
        <dbReference type="SAM" id="Phobius"/>
    </source>
</evidence>
<dbReference type="STRING" id="1296121.A0A1A6A277"/>
<dbReference type="GO" id="GO:0000139">
    <property type="term" value="C:Golgi membrane"/>
    <property type="evidence" value="ECO:0007669"/>
    <property type="project" value="UniProtKB-SubCell"/>
</dbReference>
<evidence type="ECO:0000256" key="1">
    <source>
        <dbReference type="ARBA" id="ARBA00002978"/>
    </source>
</evidence>
<reference evidence="14" key="3">
    <citation type="submission" date="2024-02" db="EMBL/GenBank/DDBJ databases">
        <title>Comparative genomics of Cryptococcus and Kwoniella reveals pathogenesis evolution and contrasting modes of karyotype evolution via chromosome fusion or intercentromeric recombination.</title>
        <authorList>
            <person name="Coelho M.A."/>
            <person name="David-Palma M."/>
            <person name="Shea T."/>
            <person name="Bowers K."/>
            <person name="McGinley-Smith S."/>
            <person name="Mohammad A.W."/>
            <person name="Gnirke A."/>
            <person name="Yurkov A.M."/>
            <person name="Nowrousian M."/>
            <person name="Sun S."/>
            <person name="Cuomo C.A."/>
            <person name="Heitman J."/>
        </authorList>
    </citation>
    <scope>NUCLEOTIDE SEQUENCE</scope>
    <source>
        <strain evidence="14">CBS 10117</strain>
    </source>
</reference>
<feature type="region of interest" description="Disordered" evidence="10">
    <location>
        <begin position="1"/>
        <end position="126"/>
    </location>
</feature>
<keyword evidence="7 11" id="KW-1133">Transmembrane helix</keyword>
<feature type="compositionally biased region" description="Low complexity" evidence="10">
    <location>
        <begin position="501"/>
        <end position="522"/>
    </location>
</feature>
<evidence type="ECO:0000256" key="4">
    <source>
        <dbReference type="ARBA" id="ARBA00013533"/>
    </source>
</evidence>
<organism evidence="13">
    <name type="scientific">Kwoniella dejecticola CBS 10117</name>
    <dbReference type="NCBI Taxonomy" id="1296121"/>
    <lineage>
        <taxon>Eukaryota</taxon>
        <taxon>Fungi</taxon>
        <taxon>Dikarya</taxon>
        <taxon>Basidiomycota</taxon>
        <taxon>Agaricomycotina</taxon>
        <taxon>Tremellomycetes</taxon>
        <taxon>Tremellales</taxon>
        <taxon>Cryptococcaceae</taxon>
        <taxon>Kwoniella</taxon>
    </lineage>
</organism>
<feature type="region of interest" description="Disordered" evidence="10">
    <location>
        <begin position="498"/>
        <end position="533"/>
    </location>
</feature>
<evidence type="ECO:0000259" key="12">
    <source>
        <dbReference type="Pfam" id="PF09335"/>
    </source>
</evidence>
<evidence type="ECO:0000256" key="2">
    <source>
        <dbReference type="ARBA" id="ARBA00004653"/>
    </source>
</evidence>
<feature type="transmembrane region" description="Helical" evidence="11">
    <location>
        <begin position="223"/>
        <end position="244"/>
    </location>
</feature>
<keyword evidence="6 11" id="KW-0812">Transmembrane</keyword>
<evidence type="ECO:0000256" key="10">
    <source>
        <dbReference type="SAM" id="MobiDB-lite"/>
    </source>
</evidence>
<evidence type="ECO:0000256" key="7">
    <source>
        <dbReference type="ARBA" id="ARBA00022989"/>
    </source>
</evidence>
<dbReference type="GeneID" id="28968724"/>
<feature type="transmembrane region" description="Helical" evidence="11">
    <location>
        <begin position="198"/>
        <end position="216"/>
    </location>
</feature>
<dbReference type="PANTHER" id="PTHR47549">
    <property type="entry name" value="GOLGI APPARATUS MEMBRANE PROTEIN TVP38-RELATED"/>
    <property type="match status" value="1"/>
</dbReference>
<evidence type="ECO:0000256" key="6">
    <source>
        <dbReference type="ARBA" id="ARBA00022692"/>
    </source>
</evidence>
<feature type="compositionally biased region" description="Polar residues" evidence="10">
    <location>
        <begin position="84"/>
        <end position="111"/>
    </location>
</feature>
<comment type="similarity">
    <text evidence="3">Belongs to the TVP38/TMEM64 family.</text>
</comment>
<gene>
    <name evidence="13" type="ORF">I303_05025</name>
    <name evidence="14" type="ORF">I303_105533</name>
</gene>
<evidence type="ECO:0000256" key="3">
    <source>
        <dbReference type="ARBA" id="ARBA00008640"/>
    </source>
</evidence>
<dbReference type="Proteomes" id="UP000078595">
    <property type="component" value="Chromosome 6"/>
</dbReference>
<dbReference type="OrthoDB" id="166803at2759"/>
<feature type="compositionally biased region" description="Basic and acidic residues" evidence="10">
    <location>
        <begin position="1"/>
        <end position="14"/>
    </location>
</feature>
<dbReference type="Pfam" id="PF09335">
    <property type="entry name" value="VTT_dom"/>
    <property type="match status" value="1"/>
</dbReference>